<evidence type="ECO:0000313" key="11">
    <source>
        <dbReference type="EMBL" id="MCI4682336.1"/>
    </source>
</evidence>
<feature type="domain" description="M23ase beta-sheet core" evidence="10">
    <location>
        <begin position="334"/>
        <end position="436"/>
    </location>
</feature>
<accession>A0ABS9Z5I2</accession>
<keyword evidence="2" id="KW-0645">Protease</keyword>
<dbReference type="EMBL" id="JAIVFP010000001">
    <property type="protein sequence ID" value="MCI4682336.1"/>
    <property type="molecule type" value="Genomic_DNA"/>
</dbReference>
<feature type="signal peptide" evidence="9">
    <location>
        <begin position="1"/>
        <end position="19"/>
    </location>
</feature>
<dbReference type="Proteomes" id="UP001139104">
    <property type="component" value="Unassembled WGS sequence"/>
</dbReference>
<keyword evidence="7" id="KW-0175">Coiled coil</keyword>
<keyword evidence="6" id="KW-0482">Metalloprotease</keyword>
<keyword evidence="3" id="KW-0479">Metal-binding</keyword>
<dbReference type="InterPro" id="IPR050570">
    <property type="entry name" value="Cell_wall_metabolism_enzyme"/>
</dbReference>
<evidence type="ECO:0000256" key="2">
    <source>
        <dbReference type="ARBA" id="ARBA00022670"/>
    </source>
</evidence>
<evidence type="ECO:0000256" key="3">
    <source>
        <dbReference type="ARBA" id="ARBA00022723"/>
    </source>
</evidence>
<feature type="coiled-coil region" evidence="7">
    <location>
        <begin position="49"/>
        <end position="104"/>
    </location>
</feature>
<sequence length="450" mass="48375">MLRLAMALASVWFAAPARAGPAEQTAPASPQPPGQGEKAADLEARRHDYQGVQDTLAQSEAQKKKIEAEIASYQNDRAKLVSALIDAKKKIDDDEAKIAETQSRLDTLTGSETAIRRSLESRRGVLIEVLAALQRMDRKPPPALLAEPRDVLRAIRASMLLGAVLPELRSETEALANDLRDLVSLRASIARERADLARELLAQRDQRARLEALIAARQQSIGAAREALASEQAKAQALAGKASNLKDLISRMESELDSARRAADEARKADEARARLTQEQIEEAKKRFANAPQRDPARLAPAIAFADAKGMLSLPASGRIIKYFGAPSDFGGVEKGLSLATRPNAIVSAPSDGYIAFSGPWRTYGQLLIINAGDGYYVVLAGLARTDVAVGQFVLAGEPVGTMGDGTAKTAAAVAIGATQPVLYVEFRKDGTAIDPNPWWSKSEMQRVRG</sequence>
<dbReference type="RefSeq" id="WP_243066355.1">
    <property type="nucleotide sequence ID" value="NZ_JAIVFK010000034.1"/>
</dbReference>
<keyword evidence="5" id="KW-0862">Zinc</keyword>
<dbReference type="PANTHER" id="PTHR21666:SF288">
    <property type="entry name" value="CELL DIVISION PROTEIN YTFB"/>
    <property type="match status" value="1"/>
</dbReference>
<comment type="cofactor">
    <cofactor evidence="1">
        <name>Zn(2+)</name>
        <dbReference type="ChEBI" id="CHEBI:29105"/>
    </cofactor>
</comment>
<evidence type="ECO:0000256" key="8">
    <source>
        <dbReference type="SAM" id="MobiDB-lite"/>
    </source>
</evidence>
<evidence type="ECO:0000256" key="5">
    <source>
        <dbReference type="ARBA" id="ARBA00022833"/>
    </source>
</evidence>
<comment type="caution">
    <text evidence="11">The sequence shown here is derived from an EMBL/GenBank/DDBJ whole genome shotgun (WGS) entry which is preliminary data.</text>
</comment>
<dbReference type="SUPFAM" id="SSF51261">
    <property type="entry name" value="Duplicated hybrid motif"/>
    <property type="match status" value="1"/>
</dbReference>
<dbReference type="InterPro" id="IPR016047">
    <property type="entry name" value="M23ase_b-sheet_dom"/>
</dbReference>
<evidence type="ECO:0000256" key="7">
    <source>
        <dbReference type="SAM" id="Coils"/>
    </source>
</evidence>
<dbReference type="PANTHER" id="PTHR21666">
    <property type="entry name" value="PEPTIDASE-RELATED"/>
    <property type="match status" value="1"/>
</dbReference>
<evidence type="ECO:0000256" key="9">
    <source>
        <dbReference type="SAM" id="SignalP"/>
    </source>
</evidence>
<name>A0ABS9Z5I2_9HYPH</name>
<feature type="chain" id="PRO_5045286876" evidence="9">
    <location>
        <begin position="20"/>
        <end position="450"/>
    </location>
</feature>
<proteinExistence type="predicted"/>
<keyword evidence="12" id="KW-1185">Reference proteome</keyword>
<dbReference type="Gene3D" id="2.70.70.10">
    <property type="entry name" value="Glucose Permease (Domain IIA)"/>
    <property type="match status" value="1"/>
</dbReference>
<dbReference type="CDD" id="cd12797">
    <property type="entry name" value="M23_peptidase"/>
    <property type="match status" value="1"/>
</dbReference>
<dbReference type="Pfam" id="PF01551">
    <property type="entry name" value="Peptidase_M23"/>
    <property type="match status" value="1"/>
</dbReference>
<reference evidence="11" key="1">
    <citation type="journal article" date="2022" name="ISME J.">
        <title>Identification of active gaseous-alkane degraders at natural gas seeps.</title>
        <authorList>
            <person name="Farhan Ul Haque M."/>
            <person name="Hernandez M."/>
            <person name="Crombie A.T."/>
            <person name="Murrell J.C."/>
        </authorList>
    </citation>
    <scope>NUCLEOTIDE SEQUENCE</scope>
    <source>
        <strain evidence="11">PC2</strain>
    </source>
</reference>
<protein>
    <submittedName>
        <fullName evidence="11">Peptidoglycan DD-metalloendopeptidase family protein</fullName>
    </submittedName>
</protein>
<dbReference type="InterPro" id="IPR011055">
    <property type="entry name" value="Dup_hybrid_motif"/>
</dbReference>
<gene>
    <name evidence="11" type="ORF">K2U94_06115</name>
</gene>
<feature type="region of interest" description="Disordered" evidence="8">
    <location>
        <begin position="19"/>
        <end position="45"/>
    </location>
</feature>
<evidence type="ECO:0000256" key="6">
    <source>
        <dbReference type="ARBA" id="ARBA00023049"/>
    </source>
</evidence>
<evidence type="ECO:0000313" key="12">
    <source>
        <dbReference type="Proteomes" id="UP001139104"/>
    </source>
</evidence>
<evidence type="ECO:0000256" key="4">
    <source>
        <dbReference type="ARBA" id="ARBA00022801"/>
    </source>
</evidence>
<organism evidence="11 12">
    <name type="scientific">Candidatus Rhodoblastus alkanivorans</name>
    <dbReference type="NCBI Taxonomy" id="2954117"/>
    <lineage>
        <taxon>Bacteria</taxon>
        <taxon>Pseudomonadati</taxon>
        <taxon>Pseudomonadota</taxon>
        <taxon>Alphaproteobacteria</taxon>
        <taxon>Hyphomicrobiales</taxon>
        <taxon>Rhodoblastaceae</taxon>
        <taxon>Rhodoblastus</taxon>
    </lineage>
</organism>
<evidence type="ECO:0000259" key="10">
    <source>
        <dbReference type="Pfam" id="PF01551"/>
    </source>
</evidence>
<evidence type="ECO:0000256" key="1">
    <source>
        <dbReference type="ARBA" id="ARBA00001947"/>
    </source>
</evidence>
<keyword evidence="4" id="KW-0378">Hydrolase</keyword>
<keyword evidence="9" id="KW-0732">Signal</keyword>
<feature type="coiled-coil region" evidence="7">
    <location>
        <begin position="193"/>
        <end position="287"/>
    </location>
</feature>